<feature type="transmembrane region" description="Helical" evidence="5">
    <location>
        <begin position="67"/>
        <end position="89"/>
    </location>
</feature>
<feature type="transmembrane region" description="Helical" evidence="5">
    <location>
        <begin position="422"/>
        <end position="441"/>
    </location>
</feature>
<feature type="transmembrane region" description="Helical" evidence="5">
    <location>
        <begin position="266"/>
        <end position="288"/>
    </location>
</feature>
<feature type="transmembrane region" description="Helical" evidence="5">
    <location>
        <begin position="30"/>
        <end position="47"/>
    </location>
</feature>
<keyword evidence="3 5" id="KW-1133">Transmembrane helix</keyword>
<accession>A0A1F7VDT1</accession>
<evidence type="ECO:0000256" key="1">
    <source>
        <dbReference type="ARBA" id="ARBA00004141"/>
    </source>
</evidence>
<dbReference type="EMBL" id="MGEQ01000001">
    <property type="protein sequence ID" value="OGL88134.1"/>
    <property type="molecule type" value="Genomic_DNA"/>
</dbReference>
<feature type="transmembrane region" description="Helical" evidence="5">
    <location>
        <begin position="176"/>
        <end position="200"/>
    </location>
</feature>
<comment type="caution">
    <text evidence="6">The sequence shown here is derived from an EMBL/GenBank/DDBJ whole genome shotgun (WGS) entry which is preliminary data.</text>
</comment>
<reference evidence="6 7" key="1">
    <citation type="journal article" date="2016" name="Nat. Commun.">
        <title>Thousands of microbial genomes shed light on interconnected biogeochemical processes in an aquifer system.</title>
        <authorList>
            <person name="Anantharaman K."/>
            <person name="Brown C.T."/>
            <person name="Hug L.A."/>
            <person name="Sharon I."/>
            <person name="Castelle C.J."/>
            <person name="Probst A.J."/>
            <person name="Thomas B.C."/>
            <person name="Singh A."/>
            <person name="Wilkins M.J."/>
            <person name="Karaoz U."/>
            <person name="Brodie E.L."/>
            <person name="Williams K.H."/>
            <person name="Hubbard S.S."/>
            <person name="Banfield J.F."/>
        </authorList>
    </citation>
    <scope>NUCLEOTIDE SEQUENCE [LARGE SCALE GENOMIC DNA]</scope>
</reference>
<sequence>MEPVFEAPSRTSRVWKWVVGRPRSLADNQIFHQLSLIPFLAWVGLGADGLSSSAYGPPESFAALGTHRWLALAMAAMTAITVLIISFAYMRIIASFPNGGGGYVVATRSLGAVPGLVSGSALLVDYVLTVTVSIAAAGDALFSFMPETAVPFKFGFEVFLLAGMTLLNFRGVKEAILPLVPVFLLFILTHIILVVAGLMGSETAVPIATQVREGWRASSSQLGLIGVLLLAARAWSLGGGTYTGIEAVSNAMPILREPRVKTARVTMIYMALSLAIMASGLLMGYLLVDIHPVSGQTLNAVLASRVSENWMGGKTFMMITLLAEGALLVVAAQAGFLGGPRVLANMALDGWVPRRFAALSQQLTERNGIVLIGGTALIALWYTKGDVSHLVVMYSINVFLTFSLSMLGMLRKSWEKRSASDLFLFAIAFLLCASILCVTAIEKFSHGGWVTLLVTTLLVVLCYVIRAHYRAVAKRLPSLDVDLPQIEIPEEPHSSTLKPNAPTAVILVGGYNGVGHQTLNVVLRAFPGHYKNVIFVAAGAVDSATIKDEHELEVLRSRTKESVHRYVLLGQSLGLNADGMDCVGTDVVQELESLCLIAATVHPNITFFAGKIMFGREKWWHNILHNQTAFALQKRLQWDGHTMVILPVRLH</sequence>
<dbReference type="InterPro" id="IPR002293">
    <property type="entry name" value="AA/rel_permease1"/>
</dbReference>
<feature type="transmembrane region" description="Helical" evidence="5">
    <location>
        <begin position="363"/>
        <end position="383"/>
    </location>
</feature>
<feature type="transmembrane region" description="Helical" evidence="5">
    <location>
        <begin position="149"/>
        <end position="169"/>
    </location>
</feature>
<dbReference type="Gene3D" id="1.20.1740.10">
    <property type="entry name" value="Amino acid/polyamine transporter I"/>
    <property type="match status" value="1"/>
</dbReference>
<keyword evidence="4 5" id="KW-0472">Membrane</keyword>
<protein>
    <recommendedName>
        <fullName evidence="8">Amino acid transporter</fullName>
    </recommendedName>
</protein>
<dbReference type="AlphaFoldDB" id="A0A1F7VDT1"/>
<dbReference type="Pfam" id="PF13520">
    <property type="entry name" value="AA_permease_2"/>
    <property type="match status" value="1"/>
</dbReference>
<proteinExistence type="predicted"/>
<feature type="transmembrane region" description="Helical" evidence="5">
    <location>
        <begin position="447"/>
        <end position="465"/>
    </location>
</feature>
<dbReference type="GO" id="GO:0016020">
    <property type="term" value="C:membrane"/>
    <property type="evidence" value="ECO:0007669"/>
    <property type="project" value="UniProtKB-SubCell"/>
</dbReference>
<dbReference type="GO" id="GO:0022857">
    <property type="term" value="F:transmembrane transporter activity"/>
    <property type="evidence" value="ECO:0007669"/>
    <property type="project" value="InterPro"/>
</dbReference>
<evidence type="ECO:0000313" key="7">
    <source>
        <dbReference type="Proteomes" id="UP000176593"/>
    </source>
</evidence>
<evidence type="ECO:0000256" key="2">
    <source>
        <dbReference type="ARBA" id="ARBA00022692"/>
    </source>
</evidence>
<feature type="transmembrane region" description="Helical" evidence="5">
    <location>
        <begin position="110"/>
        <end position="137"/>
    </location>
</feature>
<name>A0A1F7VDT1_9BACT</name>
<feature type="transmembrane region" description="Helical" evidence="5">
    <location>
        <begin position="220"/>
        <end position="245"/>
    </location>
</feature>
<evidence type="ECO:0000313" key="6">
    <source>
        <dbReference type="EMBL" id="OGL88134.1"/>
    </source>
</evidence>
<evidence type="ECO:0000256" key="3">
    <source>
        <dbReference type="ARBA" id="ARBA00022989"/>
    </source>
</evidence>
<evidence type="ECO:0000256" key="5">
    <source>
        <dbReference type="SAM" id="Phobius"/>
    </source>
</evidence>
<dbReference type="PANTHER" id="PTHR47704:SF1">
    <property type="entry name" value="POTASSIUM TRANSPORTER KIMA"/>
    <property type="match status" value="1"/>
</dbReference>
<dbReference type="Proteomes" id="UP000176593">
    <property type="component" value="Unassembled WGS sequence"/>
</dbReference>
<organism evidence="6 7">
    <name type="scientific">Candidatus Uhrbacteria bacterium RIFCSPLOWO2_02_FULL_48_18</name>
    <dbReference type="NCBI Taxonomy" id="1802408"/>
    <lineage>
        <taxon>Bacteria</taxon>
        <taxon>Candidatus Uhriibacteriota</taxon>
    </lineage>
</organism>
<feature type="transmembrane region" description="Helical" evidence="5">
    <location>
        <begin position="389"/>
        <end position="410"/>
    </location>
</feature>
<keyword evidence="2 5" id="KW-0812">Transmembrane</keyword>
<evidence type="ECO:0008006" key="8">
    <source>
        <dbReference type="Google" id="ProtNLM"/>
    </source>
</evidence>
<comment type="subcellular location">
    <subcellularLocation>
        <location evidence="1">Membrane</location>
        <topology evidence="1">Multi-pass membrane protein</topology>
    </subcellularLocation>
</comment>
<feature type="transmembrane region" description="Helical" evidence="5">
    <location>
        <begin position="316"/>
        <end position="337"/>
    </location>
</feature>
<evidence type="ECO:0000256" key="4">
    <source>
        <dbReference type="ARBA" id="ARBA00023136"/>
    </source>
</evidence>
<dbReference type="PANTHER" id="PTHR47704">
    <property type="entry name" value="POTASSIUM TRANSPORTER KIMA"/>
    <property type="match status" value="1"/>
</dbReference>
<dbReference type="InterPro" id="IPR053153">
    <property type="entry name" value="APC_K+_Transporter"/>
</dbReference>
<gene>
    <name evidence="6" type="ORF">A3I41_00175</name>
</gene>